<comment type="subcellular location">
    <subcellularLocation>
        <location evidence="1">Cell membrane</location>
        <topology evidence="1">Lipid-anchor</topology>
        <topology evidence="1">GPI-anchor</topology>
    </subcellularLocation>
</comment>
<accession>A0A1S4A954</accession>
<evidence type="ECO:0000256" key="2">
    <source>
        <dbReference type="ARBA" id="ARBA00005507"/>
    </source>
</evidence>
<dbReference type="PANTHER" id="PTHR31052">
    <property type="entry name" value="COBRA-LIKE PROTEIN 7"/>
    <property type="match status" value="1"/>
</dbReference>
<reference evidence="10" key="2">
    <citation type="submission" date="2025-08" db="UniProtKB">
        <authorList>
            <consortium name="RefSeq"/>
        </authorList>
    </citation>
    <scope>IDENTIFICATION</scope>
</reference>
<evidence type="ECO:0000256" key="4">
    <source>
        <dbReference type="ARBA" id="ARBA00022622"/>
    </source>
</evidence>
<dbReference type="RefSeq" id="XP_016473177.1">
    <property type="nucleotide sequence ID" value="XM_016617691.1"/>
</dbReference>
<keyword evidence="3" id="KW-1003">Cell membrane</keyword>
<evidence type="ECO:0000256" key="1">
    <source>
        <dbReference type="ARBA" id="ARBA00004609"/>
    </source>
</evidence>
<comment type="similarity">
    <text evidence="2">Belongs to the COBRA family.</text>
</comment>
<evidence type="ECO:0000313" key="10">
    <source>
        <dbReference type="RefSeq" id="XP_016473177.1"/>
    </source>
</evidence>
<dbReference type="Proteomes" id="UP000790787">
    <property type="component" value="Chromosome 14"/>
</dbReference>
<dbReference type="GO" id="GO:0005886">
    <property type="term" value="C:plasma membrane"/>
    <property type="evidence" value="ECO:0007669"/>
    <property type="project" value="UniProtKB-SubCell"/>
</dbReference>
<dbReference type="InterPro" id="IPR056900">
    <property type="entry name" value="COB_C"/>
</dbReference>
<dbReference type="PaxDb" id="4097-A0A1S4A954"/>
<dbReference type="STRING" id="4097.A0A1S4A954"/>
<dbReference type="AlphaFoldDB" id="A0A1S4A954"/>
<dbReference type="InterPro" id="IPR006918">
    <property type="entry name" value="COBRA_pln"/>
</dbReference>
<keyword evidence="4" id="KW-0336">GPI-anchor</keyword>
<keyword evidence="5" id="KW-0732">Signal</keyword>
<dbReference type="OMA" id="FPPQNWR"/>
<reference evidence="9" key="1">
    <citation type="journal article" date="2014" name="Nat. Commun.">
        <title>The tobacco genome sequence and its comparison with those of tomato and potato.</title>
        <authorList>
            <person name="Sierro N."/>
            <person name="Battey J.N."/>
            <person name="Ouadi S."/>
            <person name="Bakaher N."/>
            <person name="Bovet L."/>
            <person name="Willig A."/>
            <person name="Goepfert S."/>
            <person name="Peitsch M.C."/>
            <person name="Ivanov N.V."/>
        </authorList>
    </citation>
    <scope>NUCLEOTIDE SEQUENCE [LARGE SCALE GENOMIC DNA]</scope>
</reference>
<organism evidence="9 10">
    <name type="scientific">Nicotiana tabacum</name>
    <name type="common">Common tobacco</name>
    <dbReference type="NCBI Taxonomy" id="4097"/>
    <lineage>
        <taxon>Eukaryota</taxon>
        <taxon>Viridiplantae</taxon>
        <taxon>Streptophyta</taxon>
        <taxon>Embryophyta</taxon>
        <taxon>Tracheophyta</taxon>
        <taxon>Spermatophyta</taxon>
        <taxon>Magnoliopsida</taxon>
        <taxon>eudicotyledons</taxon>
        <taxon>Gunneridae</taxon>
        <taxon>Pentapetalae</taxon>
        <taxon>asterids</taxon>
        <taxon>lamiids</taxon>
        <taxon>Solanales</taxon>
        <taxon>Solanaceae</taxon>
        <taxon>Nicotianoideae</taxon>
        <taxon>Nicotianeae</taxon>
        <taxon>Nicotiana</taxon>
    </lineage>
</organism>
<dbReference type="GO" id="GO:0010215">
    <property type="term" value="P:cellulose microfibril organization"/>
    <property type="evidence" value="ECO:0007669"/>
    <property type="project" value="InterPro"/>
</dbReference>
<keyword evidence="8" id="KW-0449">Lipoprotein</keyword>
<proteinExistence type="inferred from homology"/>
<evidence type="ECO:0000256" key="6">
    <source>
        <dbReference type="ARBA" id="ARBA00023136"/>
    </source>
</evidence>
<dbReference type="KEGG" id="nta:107795105"/>
<evidence type="ECO:0000256" key="5">
    <source>
        <dbReference type="ARBA" id="ARBA00022729"/>
    </source>
</evidence>
<evidence type="ECO:0000256" key="7">
    <source>
        <dbReference type="ARBA" id="ARBA00023180"/>
    </source>
</evidence>
<dbReference type="GO" id="GO:0098552">
    <property type="term" value="C:side of membrane"/>
    <property type="evidence" value="ECO:0007669"/>
    <property type="project" value="UniProtKB-KW"/>
</dbReference>
<keyword evidence="6" id="KW-0472">Membrane</keyword>
<dbReference type="GeneID" id="107795105"/>
<dbReference type="Pfam" id="PF25079">
    <property type="entry name" value="COB_C"/>
    <property type="match status" value="1"/>
</dbReference>
<sequence>MSLYPKAHSKNMAPTTFLSLFLLISVAVQVAGQTTPVAEAPAPASDDCNGILLQYVFTSGSKIKPTLKSNPKNQPYKFQSILSIINNGLDELKLWRVFVGFQYDELLVSASNVVLADGSSFPAKVGNGTVFAGFPNADLKTAVETAGDATQTSVQVQIKGTQFGVGSPNVPMPSNISLVNDGFICLKPSMQGKSVMQVCCNKDPKFKTNLTLDEEFSPRQDGDLTIMYDILRTYDSNYWAQVKIANHNTLGRLDNWKLSWDWMKDEFIWEMKGAYPSVVDTSECVFGPQGKFYQSLDFSNGLNCERRPTIIDLPLEKTNDTKLGMIPFCCRNGTILPPAMDPSKSASAFQINVFKMPPDLNRSSFTPPQNWKIEGRLNPDYKCGPPVRVSPSQFPDPSGLLPDTAAFASWQVVCNITQPKGASPRCCVSFSAFYNESIIPCPTCSCGCPSNTARTCSTKAPALLLPSQALLVPFENRTKMSLAWADINHLPVSNPLPCGDNCGVSINWHLFTDYRGGWSARITLFNWDDTSFADWFTAVQLDKAALGFDAVYSFNGTILDGVNNTLFMQGLEGLNYLVAETDGANPEKDPRVPGKQQSVISFTKKNIPGINIPGGDGFPTKIFFNGEECSLPKILPTSSSSRRISSFAVTTSILALVVFMLMRQ</sequence>
<dbReference type="OrthoDB" id="2014623at2759"/>
<dbReference type="PANTHER" id="PTHR31052:SF3">
    <property type="entry name" value="COBRA-LIKE PROTEIN 7"/>
    <property type="match status" value="1"/>
</dbReference>
<evidence type="ECO:0000256" key="3">
    <source>
        <dbReference type="ARBA" id="ARBA00022475"/>
    </source>
</evidence>
<name>A0A1S4A954_TOBAC</name>
<gene>
    <name evidence="10" type="primary">LOC107795105</name>
</gene>
<keyword evidence="7" id="KW-0325">Glycoprotein</keyword>
<evidence type="ECO:0000256" key="8">
    <source>
        <dbReference type="ARBA" id="ARBA00023288"/>
    </source>
</evidence>
<keyword evidence="9" id="KW-1185">Reference proteome</keyword>
<evidence type="ECO:0000313" key="9">
    <source>
        <dbReference type="Proteomes" id="UP000790787"/>
    </source>
</evidence>
<protein>
    <submittedName>
        <fullName evidence="10">COBRA-like protein 7</fullName>
    </submittedName>
</protein>
<dbReference type="Pfam" id="PF04833">
    <property type="entry name" value="COBRA"/>
    <property type="match status" value="1"/>
</dbReference>